<dbReference type="WBParaSite" id="ALUE_0000031901-mRNA-1">
    <property type="protein sequence ID" value="ALUE_0000031901-mRNA-1"/>
    <property type="gene ID" value="ALUE_0000031901"/>
</dbReference>
<accession>A0A0M3HFM4</accession>
<name>A0A0M3HFM4_ASCLU</name>
<protein>
    <submittedName>
        <fullName evidence="2">Uncharacterized protein</fullName>
    </submittedName>
</protein>
<dbReference type="AlphaFoldDB" id="A0A0M3HFM4"/>
<keyword evidence="1" id="KW-1185">Reference proteome</keyword>
<sequence length="44" mass="5280">MYAYIFKNTTALNPLSVDLVLHRFICCRLYLLHSLNQRPWRLSV</sequence>
<dbReference type="Proteomes" id="UP000036681">
    <property type="component" value="Unplaced"/>
</dbReference>
<proteinExistence type="predicted"/>
<evidence type="ECO:0000313" key="2">
    <source>
        <dbReference type="WBParaSite" id="ALUE_0000031901-mRNA-1"/>
    </source>
</evidence>
<reference evidence="2" key="1">
    <citation type="submission" date="2017-02" db="UniProtKB">
        <authorList>
            <consortium name="WormBaseParasite"/>
        </authorList>
    </citation>
    <scope>IDENTIFICATION</scope>
</reference>
<evidence type="ECO:0000313" key="1">
    <source>
        <dbReference type="Proteomes" id="UP000036681"/>
    </source>
</evidence>
<organism evidence="1 2">
    <name type="scientific">Ascaris lumbricoides</name>
    <name type="common">Giant roundworm</name>
    <dbReference type="NCBI Taxonomy" id="6252"/>
    <lineage>
        <taxon>Eukaryota</taxon>
        <taxon>Metazoa</taxon>
        <taxon>Ecdysozoa</taxon>
        <taxon>Nematoda</taxon>
        <taxon>Chromadorea</taxon>
        <taxon>Rhabditida</taxon>
        <taxon>Spirurina</taxon>
        <taxon>Ascaridomorpha</taxon>
        <taxon>Ascaridoidea</taxon>
        <taxon>Ascarididae</taxon>
        <taxon>Ascaris</taxon>
    </lineage>
</organism>